<dbReference type="EMBL" id="LUHQ01000005">
    <property type="protein sequence ID" value="OAO92570.1"/>
    <property type="molecule type" value="Genomic_DNA"/>
</dbReference>
<reference evidence="2" key="1">
    <citation type="journal article" date="2016" name="Proc. Natl. Acad. Sci. U.S.A.">
        <title>Chromosome-level assembly of Arabidopsis thaliana Ler reveals the extent of translocation and inversion polymorphisms.</title>
        <authorList>
            <person name="Zapata L."/>
            <person name="Ding J."/>
            <person name="Willing E.M."/>
            <person name="Hartwig B."/>
            <person name="Bezdan D."/>
            <person name="Jiao W.B."/>
            <person name="Patel V."/>
            <person name="Velikkakam James G."/>
            <person name="Koornneef M."/>
            <person name="Ossowski S."/>
            <person name="Schneeberger K."/>
        </authorList>
    </citation>
    <scope>NUCLEOTIDE SEQUENCE [LARGE SCALE GENOMIC DNA]</scope>
    <source>
        <strain evidence="2">cv. Landsberg erecta</strain>
    </source>
</reference>
<dbReference type="Proteomes" id="UP000078284">
    <property type="component" value="Chromosome 5"/>
</dbReference>
<proteinExistence type="predicted"/>
<evidence type="ECO:0000313" key="1">
    <source>
        <dbReference type="EMBL" id="OAO92570.1"/>
    </source>
</evidence>
<gene>
    <name evidence="1" type="ordered locus">AXX17_At5g32520</name>
</gene>
<organism evidence="1 2">
    <name type="scientific">Arabidopsis thaliana</name>
    <name type="common">Mouse-ear cress</name>
    <dbReference type="NCBI Taxonomy" id="3702"/>
    <lineage>
        <taxon>Eukaryota</taxon>
        <taxon>Viridiplantae</taxon>
        <taxon>Streptophyta</taxon>
        <taxon>Embryophyta</taxon>
        <taxon>Tracheophyta</taxon>
        <taxon>Spermatophyta</taxon>
        <taxon>Magnoliopsida</taxon>
        <taxon>eudicotyledons</taxon>
        <taxon>Gunneridae</taxon>
        <taxon>Pentapetalae</taxon>
        <taxon>rosids</taxon>
        <taxon>malvids</taxon>
        <taxon>Brassicales</taxon>
        <taxon>Brassicaceae</taxon>
        <taxon>Camelineae</taxon>
        <taxon>Arabidopsis</taxon>
    </lineage>
</organism>
<protein>
    <submittedName>
        <fullName evidence="1">Uncharacterized protein</fullName>
    </submittedName>
</protein>
<name>A0A178UG02_ARATH</name>
<dbReference type="AlphaFoldDB" id="A0A178UG02"/>
<accession>A0A178UG02</accession>
<evidence type="ECO:0000313" key="2">
    <source>
        <dbReference type="Proteomes" id="UP000078284"/>
    </source>
</evidence>
<comment type="caution">
    <text evidence="1">The sequence shown here is derived from an EMBL/GenBank/DDBJ whole genome shotgun (WGS) entry which is preliminary data.</text>
</comment>
<sequence>MKILLKKAVGKHDNSGFYSIDSLVMILLSKDIDLKVWLHKPFIPKLKTQDNSLDP</sequence>